<dbReference type="EMBL" id="ARZX01000001">
    <property type="protein sequence ID" value="EWH15260.1"/>
    <property type="molecule type" value="Genomic_DNA"/>
</dbReference>
<accession>A0ABN0RTL3</accession>
<keyword evidence="2" id="KW-1185">Reference proteome</keyword>
<dbReference type="InterPro" id="IPR016155">
    <property type="entry name" value="Mopterin_synth/thiamin_S_b"/>
</dbReference>
<dbReference type="InterPro" id="IPR010035">
    <property type="entry name" value="Thi_S"/>
</dbReference>
<dbReference type="InterPro" id="IPR003749">
    <property type="entry name" value="ThiS/MoaD-like"/>
</dbReference>
<dbReference type="Gene3D" id="3.10.20.30">
    <property type="match status" value="1"/>
</dbReference>
<organism evidence="1 2">
    <name type="scientific">Cellulophaga geojensis KL-A</name>
    <dbReference type="NCBI Taxonomy" id="1328323"/>
    <lineage>
        <taxon>Bacteria</taxon>
        <taxon>Pseudomonadati</taxon>
        <taxon>Bacteroidota</taxon>
        <taxon>Flavobacteriia</taxon>
        <taxon>Flavobacteriales</taxon>
        <taxon>Flavobacteriaceae</taxon>
        <taxon>Cellulophaga</taxon>
    </lineage>
</organism>
<gene>
    <name evidence="1" type="ORF">KLA_01835</name>
</gene>
<dbReference type="InterPro" id="IPR012675">
    <property type="entry name" value="Beta-grasp_dom_sf"/>
</dbReference>
<dbReference type="PANTHER" id="PTHR34472">
    <property type="entry name" value="SULFUR CARRIER PROTEIN THIS"/>
    <property type="match status" value="1"/>
</dbReference>
<comment type="caution">
    <text evidence="1">The sequence shown here is derived from an EMBL/GenBank/DDBJ whole genome shotgun (WGS) entry which is preliminary data.</text>
</comment>
<dbReference type="SUPFAM" id="SSF54285">
    <property type="entry name" value="MoaD/ThiS"/>
    <property type="match status" value="1"/>
</dbReference>
<evidence type="ECO:0000313" key="1">
    <source>
        <dbReference type="EMBL" id="EWH15260.1"/>
    </source>
</evidence>
<name>A0ABN0RTL3_9FLAO</name>
<evidence type="ECO:0000313" key="2">
    <source>
        <dbReference type="Proteomes" id="UP000019275"/>
    </source>
</evidence>
<dbReference type="Proteomes" id="UP000019275">
    <property type="component" value="Unassembled WGS sequence"/>
</dbReference>
<reference evidence="1 2" key="1">
    <citation type="journal article" date="2014" name="Genome Announc.">
        <title>Draft Genome Sequence of the Carrageenan-Degrading Bacterium Cellulophaga sp. Strain KL-A, Isolated from Decaying Marine Algae.</title>
        <authorList>
            <person name="Shan D."/>
            <person name="Ying J."/>
            <person name="Li X."/>
            <person name="Gao Z."/>
            <person name="Wei G."/>
            <person name="Shao Z."/>
        </authorList>
    </citation>
    <scope>NUCLEOTIDE SEQUENCE [LARGE SCALE GENOMIC DNA]</scope>
    <source>
        <strain evidence="1 2">KL-A</strain>
    </source>
</reference>
<proteinExistence type="predicted"/>
<dbReference type="CDD" id="cd00565">
    <property type="entry name" value="Ubl_ThiS"/>
    <property type="match status" value="1"/>
</dbReference>
<dbReference type="NCBIfam" id="TIGR01683">
    <property type="entry name" value="thiS"/>
    <property type="match status" value="1"/>
</dbReference>
<sequence>MVPINVNNKEHVVSSDTTIATLIQTLEITIFGVAIAINGNVITKTDWSTTILQPHDNVLLIRPAQGG</sequence>
<dbReference type="Pfam" id="PF02597">
    <property type="entry name" value="ThiS"/>
    <property type="match status" value="1"/>
</dbReference>
<protein>
    <submittedName>
        <fullName evidence="1">Thiamine biosynthesis protein ThiS</fullName>
    </submittedName>
</protein>
<dbReference type="PANTHER" id="PTHR34472:SF1">
    <property type="entry name" value="SULFUR CARRIER PROTEIN THIS"/>
    <property type="match status" value="1"/>
</dbReference>
<dbReference type="RefSeq" id="WP_034643173.1">
    <property type="nucleotide sequence ID" value="NZ_ARZX01000001.1"/>
</dbReference>